<dbReference type="SUPFAM" id="SSF52777">
    <property type="entry name" value="CoA-dependent acyltransferases"/>
    <property type="match status" value="7"/>
</dbReference>
<evidence type="ECO:0000256" key="5">
    <source>
        <dbReference type="ARBA" id="ARBA00022598"/>
    </source>
</evidence>
<dbReference type="SUPFAM" id="SSF56601">
    <property type="entry name" value="beta-lactamase/transpeptidase-like"/>
    <property type="match status" value="1"/>
</dbReference>
<keyword evidence="4" id="KW-0597">Phosphoprotein</keyword>
<dbReference type="SUPFAM" id="SSF56801">
    <property type="entry name" value="Acetyl-CoA synthetase-like"/>
    <property type="match status" value="2"/>
</dbReference>
<feature type="domain" description="Carrier" evidence="10">
    <location>
        <begin position="657"/>
        <end position="731"/>
    </location>
</feature>
<dbReference type="InterPro" id="IPR020806">
    <property type="entry name" value="PKS_PP-bd"/>
</dbReference>
<dbReference type="InterPro" id="IPR000873">
    <property type="entry name" value="AMP-dep_synth/lig_dom"/>
</dbReference>
<dbReference type="NCBIfam" id="TIGR01733">
    <property type="entry name" value="AA-adenyl-dom"/>
    <property type="match status" value="2"/>
</dbReference>
<dbReference type="Pfam" id="PF13193">
    <property type="entry name" value="AMP-binding_C"/>
    <property type="match status" value="2"/>
</dbReference>
<dbReference type="PANTHER" id="PTHR45527">
    <property type="entry name" value="NONRIBOSOMAL PEPTIDE SYNTHETASE"/>
    <property type="match status" value="1"/>
</dbReference>
<comment type="cofactor">
    <cofactor evidence="1">
        <name>pantetheine 4'-phosphate</name>
        <dbReference type="ChEBI" id="CHEBI:47942"/>
    </cofactor>
</comment>
<dbReference type="Pfam" id="PF00668">
    <property type="entry name" value="Condensation"/>
    <property type="match status" value="4"/>
</dbReference>
<dbReference type="PROSITE" id="PS00455">
    <property type="entry name" value="AMP_BINDING"/>
    <property type="match status" value="2"/>
</dbReference>
<dbReference type="Gene3D" id="3.30.300.30">
    <property type="match status" value="2"/>
</dbReference>
<evidence type="ECO:0000256" key="3">
    <source>
        <dbReference type="ARBA" id="ARBA00022450"/>
    </source>
</evidence>
<dbReference type="Gene3D" id="3.40.710.10">
    <property type="entry name" value="DD-peptidase/beta-lactamase superfamily"/>
    <property type="match status" value="1"/>
</dbReference>
<evidence type="ECO:0000256" key="9">
    <source>
        <dbReference type="SAM" id="Coils"/>
    </source>
</evidence>
<evidence type="ECO:0000256" key="1">
    <source>
        <dbReference type="ARBA" id="ARBA00001957"/>
    </source>
</evidence>
<reference evidence="11 12" key="1">
    <citation type="submission" date="2023-07" db="EMBL/GenBank/DDBJ databases">
        <title>Genomic Encyclopedia of Type Strains, Phase IV (KMG-IV): sequencing the most valuable type-strain genomes for metagenomic binning, comparative biology and taxonomic classification.</title>
        <authorList>
            <person name="Goeker M."/>
        </authorList>
    </citation>
    <scope>NUCLEOTIDE SEQUENCE [LARGE SCALE GENOMIC DNA]</scope>
    <source>
        <strain evidence="11 12">DSM 14914</strain>
    </source>
</reference>
<dbReference type="NCBIfam" id="TIGR01720">
    <property type="entry name" value="NRPS-para261"/>
    <property type="match status" value="2"/>
</dbReference>
<dbReference type="InterPro" id="IPR023213">
    <property type="entry name" value="CAT-like_dom_sf"/>
</dbReference>
<evidence type="ECO:0000256" key="2">
    <source>
        <dbReference type="ARBA" id="ARBA00006432"/>
    </source>
</evidence>
<dbReference type="InterPro" id="IPR045851">
    <property type="entry name" value="AMP-bd_C_sf"/>
</dbReference>
<evidence type="ECO:0000313" key="12">
    <source>
        <dbReference type="Proteomes" id="UP001242811"/>
    </source>
</evidence>
<dbReference type="InterPro" id="IPR036736">
    <property type="entry name" value="ACP-like_sf"/>
</dbReference>
<dbReference type="Proteomes" id="UP001242811">
    <property type="component" value="Unassembled WGS sequence"/>
</dbReference>
<dbReference type="CDD" id="cd19534">
    <property type="entry name" value="E_NRPS"/>
    <property type="match status" value="2"/>
</dbReference>
<dbReference type="InterPro" id="IPR012338">
    <property type="entry name" value="Beta-lactam/transpept-like"/>
</dbReference>
<dbReference type="PROSITE" id="PS00012">
    <property type="entry name" value="PHOSPHOPANTETHEINE"/>
    <property type="match status" value="2"/>
</dbReference>
<dbReference type="SMART" id="SM00823">
    <property type="entry name" value="PKS_PP"/>
    <property type="match status" value="2"/>
</dbReference>
<evidence type="ECO:0000313" key="11">
    <source>
        <dbReference type="EMBL" id="MDQ0493517.1"/>
    </source>
</evidence>
<dbReference type="Pfam" id="PF00144">
    <property type="entry name" value="Beta-lactamase"/>
    <property type="match status" value="1"/>
</dbReference>
<dbReference type="InterPro" id="IPR001242">
    <property type="entry name" value="Condensation_dom"/>
</dbReference>
<dbReference type="Gene3D" id="3.40.50.980">
    <property type="match status" value="4"/>
</dbReference>
<keyword evidence="12" id="KW-1185">Reference proteome</keyword>
<dbReference type="NCBIfam" id="NF003417">
    <property type="entry name" value="PRK04813.1"/>
    <property type="match status" value="2"/>
</dbReference>
<keyword evidence="5" id="KW-0436">Ligase</keyword>
<keyword evidence="8" id="KW-0511">Multifunctional enzyme</keyword>
<comment type="similarity">
    <text evidence="2">Belongs to the ATP-dependent AMP-binding enzyme family.</text>
</comment>
<sequence length="3040" mass="345581">MKNNVDDTSTFISLFNQVKLSLSEAMKYQNIPFHKMVSYLNVELDANHLPIINTMVSLNEIHSTDYSQDVHSEVIFQFYIEDNLIHLKLIYDENLYDSVYMSQGVEHLTNILSVILYQTEVEFQQLEVLSEPEINQLLVEFNNSVAEYPWTSINTLFEEQVERTPEHVAVVFEDKHLTYRELNGRANQLARTLVAMGVERDQLVAIITERSIEMVIGMLAILKAGGAYVPIDPDYPTERIQYMLDDSGTAILLIQHHLQESVTFTGSTIILDDEKTYQAGDSNLGVMTEPYDLAYVIYTSGTTGKPKGTLIEHKNVVRLLFNSKSLFDFNASDIWTMFHSFCFDFSVWEMYGALLYGGKLVVVPQMTARNPKQFLELLKAQKVTILNQTPTYFYQLIQEEMKESSKNSEIRSIIFGGEALSPLLLKEWKEKYPSTQLINMYGITETTVHVTYKQISEVEIADGKSNIGKPIPTLKAYILDKFLRLQPVGVQGELYISGDGLARGYLNRPGLTAERFVDNPFEQGKKMYKSGDLARLLPDGNLEYVGRCDHQVKIRGYRIELDEVKTAVLKIESVQEAVVVAREGEDELKQLCAYYVGVHPISIEHMRERLRQELPSYMVPSHFVQLSRMPLTSNGKVDLKSLPSPEKNYQPGTAYAAPRNTVEEIIVAVWQTVLGVTRVGVFDNFFDLGGDSIKSIQVSSRLFQAGYRVEMKHLFKHSTIAELSPYVERINRVAEQGDVTGQLMLTPIQRWFLENTDKDAHHFNQALMLYRREGFDEPALRKVLKKLTAHHDVFRTVYRKTEHSVEAWAYPNEERELYSLEVIDVHSVADPAKVISNKSSQIQGSIDVSEGPLMKLGLFTCADGDHLLIAIHHMVVDGVSWRILLEDISSGYDQALAGKEIQLPQKTDSFKLWAEQLSQYANSEELKQELAYWKQIEEVETGPLPKDYDQDYGLVKDSETITIEWTAQETEQLVKQTHRAYHTEINDLLLTALGMAVHKWTGMEQIVVNLEGHGREQLLPERDITRTVGWFTSQYPVVLQIEADQDISKHIKRTKEGLRQIPNKGTGYGILRYLSELPKEEVFKGQPEISFNYLGQFDQDLQNNDIQMSPYSVGDSISQAHRRLYALDLNGMISNGKLLLSISYNGKQYKRETMEVLSELMKASMQEIIAHCVTKEQPELTPSDLSVKGMTIAELDNLLEQTQHLGAIENIYPLSPMQKGMLFHSLLEPNSSAYFELVTFHVRGNLDVAAFEKSVEALVQRHAAFRTNFNNLWNHSPLQIVYRDKKIEFTYKNLRDATEQQVEEFYEGYLKENSFRGFDLSRDSLMRMLILRTDDQTYRFIWSFHHIVMDGWCMPLVIRELFDHYYAIQQQKPLEQDIPTPYSHYIEWLVERDQAEASRYWSEYLKGYEEQTVLPLEKSLYSDEGYVSKKVICQFGEKLTQQIKQVAGSNQVTANTLIQTVWGILLQKYNNSHDVLFGSVVSGRPEGIPGIESMIGLFINTILVRVQSEEHTTFAELLQKTQDLALASHQYETYPLYEIQKQTEQKQDLLSHIMVFENYPAGEQLESIGDSDENLLRIEHVEVAEHINYDFNLIVLPGEQMEVHFGYNANAYDRESVERISGHLVRILKQVVQNPQVAIKEIEVVTEEEKSVILKRFNNTRAEYPSEKTIHQLFEEQVERLPEQIALVCEGKQLTYKELNQKANQLARKLINEELQSEQIVGVMTERSFETIIGLLAVLKAGGVYLPIDPEYPEERIRYMLEDSGAKLLLQQNHLQKPASFSGQILDLNDSGSYVAEGTDCGKVVDPNHLAYVIYTSGTTGKPKGVMLEHRGICNLKRYFLETLQLSQNDRIVQFASISFDASIWEIVSSLFLGATLYIPTQAEILDYRLFEQFISKHGITTATLPPSYVIYLDPNQVPSLQRLVTAGSASSDELVNKWKDSVVYFNAYGPTEDSICSTTWEYTTSATNEKIIPIGRPIHNHRAYIMDKSYTLLPVGVAGELCIAGVGLARGYLNRPDLTVQKFVKNPLVPEERMYKTGDLARWLPDGSIEYVGRIDNQVKIRGYRIELGEVEAALVRMESIQEAVVVPIEGGDGSKQLCAYLVAVQSVPAAQLKEVLAQELPPYMIPSFFVFIEKMPLTPNGKVDHKALPDPKSHVDRGTEYAFPRNEIEEVLISIWQVILGVADVGILDNFFDLGGDSIKSIQVSSRLLQTGYQMKMKHLFKYPTIAQLSPYIEPITRTSEQGEVTGKVPLTPIQRWLFEQKMTEPHHFNQSFMFYQPQGFDETLLLGVMQKIVEHHDALRMVFCLGKDGYEAVNLGVKDSKSVSMEVIPLRDEKNLAIEIERKASQIQSSMDLQVGPLIKLGLFQCADGDHLLVAIHHLVVDMVSWRILFEDIRTGYEQAINGLDIQFAPKTDSFQLWAEKMKQYVEAGGMEQEYEYWREIEQGKTKALPNDYAEDDLLMEDNENITLLFTKDETDQLLKQINRTYQTEINDLLLTALGMAIHSWTGVENVLVNLEGHGREQVIPDIDISRTVGWFTSQYPVVIPIKAGEDVSTWIGATREALRNVPNKGIGYGMIRYLTASSQHMWNIKPEIGFNYLGQFDEDLHNNSLQLSPYSGGVAVSPSHPKPHVLDINGLISNGQLLLDISYCQKQYRRETIEGLAEQLRTSLHAIIEHCLSREQVTVYASELRGPVDAREVTEFADQIFNDEYLADVPGCTFVVVRGNQVLLNKSYGYADVEHKRKMDAEKTPMRVGSITKLFTSTAIMQLIEQGKINLHEDIRAYTDDIDIPRKHQVPLTVGHLMSYTSGLDFTAGISQRRYDPTASLKEMIQQSGLVAVHTPGEHYKYDNFSYALLGHIIEKQTGVAFHQYAKEKILLPLGMNNSSFHTALNSSLILATGYDMSNASVPFHELHHVDYAAGNMISTGSDIAAFMMAILQKGILGNTRILHPDSINQMSTGNPVSNSAFPRSGFGFEMNMHPDYVNKGIRSKSGDLHGFQALLWLLPEDNVGAFFVCNKSNGNRMEIFEAFMKRFYSSY</sequence>
<dbReference type="InterPro" id="IPR010071">
    <property type="entry name" value="AA_adenyl_dom"/>
</dbReference>
<organism evidence="11 12">
    <name type="scientific">Paenibacillus brasilensis</name>
    <dbReference type="NCBI Taxonomy" id="128574"/>
    <lineage>
        <taxon>Bacteria</taxon>
        <taxon>Bacillati</taxon>
        <taxon>Bacillota</taxon>
        <taxon>Bacilli</taxon>
        <taxon>Bacillales</taxon>
        <taxon>Paenibacillaceae</taxon>
        <taxon>Paenibacillus</taxon>
    </lineage>
</organism>
<dbReference type="CDD" id="cd19543">
    <property type="entry name" value="DCL_NRPS"/>
    <property type="match status" value="1"/>
</dbReference>
<comment type="caution">
    <text evidence="11">The sequence shown here is derived from an EMBL/GenBank/DDBJ whole genome shotgun (WGS) entry which is preliminary data.</text>
</comment>
<dbReference type="Gene3D" id="3.30.559.30">
    <property type="entry name" value="Nonribosomal peptide synthetase, condensation domain"/>
    <property type="match status" value="4"/>
</dbReference>
<proteinExistence type="inferred from homology"/>
<dbReference type="PROSITE" id="PS50075">
    <property type="entry name" value="CARRIER"/>
    <property type="match status" value="2"/>
</dbReference>
<dbReference type="InterPro" id="IPR009081">
    <property type="entry name" value="PP-bd_ACP"/>
</dbReference>
<dbReference type="Gene3D" id="1.10.1200.10">
    <property type="entry name" value="ACP-like"/>
    <property type="match status" value="2"/>
</dbReference>
<dbReference type="InterPro" id="IPR001466">
    <property type="entry name" value="Beta-lactam-related"/>
</dbReference>
<dbReference type="Pfam" id="PF00501">
    <property type="entry name" value="AMP-binding"/>
    <property type="match status" value="2"/>
</dbReference>
<evidence type="ECO:0000256" key="7">
    <source>
        <dbReference type="ARBA" id="ARBA00023194"/>
    </source>
</evidence>
<keyword evidence="7" id="KW-0045">Antibiotic biosynthesis</keyword>
<dbReference type="InterPro" id="IPR020845">
    <property type="entry name" value="AMP-binding_CS"/>
</dbReference>
<dbReference type="InterPro" id="IPR010060">
    <property type="entry name" value="NRPS_synth"/>
</dbReference>
<protein>
    <submittedName>
        <fullName evidence="11">Amino acid adenylation domain-containing protein/non-ribosomal peptide synthase protein (TIGR01720 family)</fullName>
    </submittedName>
</protein>
<keyword evidence="9" id="KW-0175">Coiled coil</keyword>
<keyword evidence="3" id="KW-0596">Phosphopantetheine</keyword>
<feature type="domain" description="Carrier" evidence="10">
    <location>
        <begin position="2165"/>
        <end position="2239"/>
    </location>
</feature>
<evidence type="ECO:0000256" key="6">
    <source>
        <dbReference type="ARBA" id="ARBA00022737"/>
    </source>
</evidence>
<dbReference type="PANTHER" id="PTHR45527:SF1">
    <property type="entry name" value="FATTY ACID SYNTHASE"/>
    <property type="match status" value="1"/>
</dbReference>
<feature type="coiled-coil region" evidence="9">
    <location>
        <begin position="1689"/>
        <end position="1716"/>
    </location>
</feature>
<dbReference type="Gene3D" id="2.30.38.10">
    <property type="entry name" value="Luciferase, Domain 3"/>
    <property type="match status" value="2"/>
</dbReference>
<accession>A0ABU0KVP8</accession>
<dbReference type="CDD" id="cd17643">
    <property type="entry name" value="A_NRPS_Cytc1-like"/>
    <property type="match status" value="1"/>
</dbReference>
<keyword evidence="6" id="KW-0677">Repeat</keyword>
<dbReference type="EMBL" id="JAUSWA010000007">
    <property type="protein sequence ID" value="MDQ0493517.1"/>
    <property type="molecule type" value="Genomic_DNA"/>
</dbReference>
<dbReference type="Gene3D" id="3.30.559.10">
    <property type="entry name" value="Chloramphenicol acetyltransferase-like domain"/>
    <property type="match status" value="3"/>
</dbReference>
<evidence type="ECO:0000259" key="10">
    <source>
        <dbReference type="PROSITE" id="PS50075"/>
    </source>
</evidence>
<dbReference type="InterPro" id="IPR006162">
    <property type="entry name" value="Ppantetheine_attach_site"/>
</dbReference>
<dbReference type="Pfam" id="PF00550">
    <property type="entry name" value="PP-binding"/>
    <property type="match status" value="2"/>
</dbReference>
<dbReference type="SUPFAM" id="SSF47336">
    <property type="entry name" value="ACP-like"/>
    <property type="match status" value="2"/>
</dbReference>
<evidence type="ECO:0000256" key="8">
    <source>
        <dbReference type="ARBA" id="ARBA00023268"/>
    </source>
</evidence>
<gene>
    <name evidence="11" type="ORF">QOZ95_001675</name>
</gene>
<evidence type="ECO:0000256" key="4">
    <source>
        <dbReference type="ARBA" id="ARBA00022553"/>
    </source>
</evidence>
<name>A0ABU0KVP8_9BACL</name>
<dbReference type="InterPro" id="IPR025110">
    <property type="entry name" value="AMP-bd_C"/>
</dbReference>